<evidence type="ECO:0000313" key="1">
    <source>
        <dbReference type="EMBL" id="PRP95839.1"/>
    </source>
</evidence>
<comment type="caution">
    <text evidence="1">The sequence shown here is derived from an EMBL/GenBank/DDBJ whole genome shotgun (WGS) entry which is preliminary data.</text>
</comment>
<organism evidence="1 2">
    <name type="scientific">Enhygromyxa salina</name>
    <dbReference type="NCBI Taxonomy" id="215803"/>
    <lineage>
        <taxon>Bacteria</taxon>
        <taxon>Pseudomonadati</taxon>
        <taxon>Myxococcota</taxon>
        <taxon>Polyangia</taxon>
        <taxon>Nannocystales</taxon>
        <taxon>Nannocystaceae</taxon>
        <taxon>Enhygromyxa</taxon>
    </lineage>
</organism>
<evidence type="ECO:0000313" key="2">
    <source>
        <dbReference type="Proteomes" id="UP000237968"/>
    </source>
</evidence>
<dbReference type="InterPro" id="IPR029058">
    <property type="entry name" value="AB_hydrolase_fold"/>
</dbReference>
<reference evidence="1 2" key="1">
    <citation type="submission" date="2018-03" db="EMBL/GenBank/DDBJ databases">
        <title>Draft Genome Sequences of the Obligatory Marine Myxobacteria Enhygromyxa salina SWB005.</title>
        <authorList>
            <person name="Poehlein A."/>
            <person name="Moghaddam J.A."/>
            <person name="Harms H."/>
            <person name="Alanjari M."/>
            <person name="Koenig G.M."/>
            <person name="Daniel R."/>
            <person name="Schaeberle T.F."/>
        </authorList>
    </citation>
    <scope>NUCLEOTIDE SEQUENCE [LARGE SCALE GENOMIC DNA]</scope>
    <source>
        <strain evidence="1 2">SWB005</strain>
    </source>
</reference>
<accession>A0A2S9XSJ9</accession>
<dbReference type="Proteomes" id="UP000237968">
    <property type="component" value="Unassembled WGS sequence"/>
</dbReference>
<dbReference type="RefSeq" id="WP_258182916.1">
    <property type="nucleotide sequence ID" value="NZ_PVNK01000166.1"/>
</dbReference>
<protein>
    <submittedName>
        <fullName evidence="1">Uncharacterized protein</fullName>
    </submittedName>
</protein>
<name>A0A2S9XSJ9_9BACT</name>
<proteinExistence type="predicted"/>
<keyword evidence="2" id="KW-1185">Reference proteome</keyword>
<dbReference type="EMBL" id="PVNK01000166">
    <property type="protein sequence ID" value="PRP95839.1"/>
    <property type="molecule type" value="Genomic_DNA"/>
</dbReference>
<gene>
    <name evidence="1" type="ORF">ENSA5_37080</name>
</gene>
<sequence length="465" mass="50920">MCDEEEEEEAPRERLVRLEEPNVLDEAVPEGAFTICFSGTACTRDEGEVTREARRNTGERGACDKRIYCDETGYIPVRMHLEISGELTATSPSITVRGVGENDWAEPDNESEALLLDGPLDVPTSLVKYCSSYSGGDQFSSGEQLKGHAVTALALHAANLAADASAETINFIGHSRGGVSAIMAAWFLFAYGSRAVRNTPVNIFAIDPVPGPGNWYSIMTQLAPNVAHYVGVYAWDMCSRNGDVGFRPLVPRPNMGMGPELPDDKEPCATEVRRAAWHNLAAAWQRQDPLMPLARDQPAKYELFACRGRHGTVAGNATSNGDYDPNDAGNIPDPGTGVLSDPDRDPNYLAEEVKSVPKLVYRMARGYLSEWGTDFRQRSAVQETALALRHQMNLDHGLFDSMGGGATRTSMRSGRPWVRTISATSGRNPLGYSYMDDVVGDPPYTMAYPVTSERAKAGWVKWRFL</sequence>
<dbReference type="SUPFAM" id="SSF53474">
    <property type="entry name" value="alpha/beta-Hydrolases"/>
    <property type="match status" value="1"/>
</dbReference>
<dbReference type="AlphaFoldDB" id="A0A2S9XSJ9"/>